<organism evidence="2 3">
    <name type="scientific">Fusarium oxysporum f. sp. lycopersici (strain 4287 / CBS 123668 / FGSC 9935 / NRRL 34936)</name>
    <name type="common">Fusarium vascular wilt of tomato</name>
    <dbReference type="NCBI Taxonomy" id="426428"/>
    <lineage>
        <taxon>Eukaryota</taxon>
        <taxon>Fungi</taxon>
        <taxon>Dikarya</taxon>
        <taxon>Ascomycota</taxon>
        <taxon>Pezizomycotina</taxon>
        <taxon>Sordariomycetes</taxon>
        <taxon>Hypocreomycetidae</taxon>
        <taxon>Hypocreales</taxon>
        <taxon>Nectriaceae</taxon>
        <taxon>Fusarium</taxon>
        <taxon>Fusarium oxysporum species complex</taxon>
    </lineage>
</organism>
<sequence>MSMAVRSSWASQPCPTPSPHEVRKSSPSSPSTHSRRRGPHCTSNSSSNRWSTTGCGSLISSHPHSQASFSSPLSALHLNCVDVCFQPRSKNVKLCMVYCSPC</sequence>
<accession>A0A0J9UED5</accession>
<reference evidence="2" key="2">
    <citation type="journal article" date="2010" name="Nature">
        <title>Comparative genomics reveals mobile pathogenicity chromosomes in Fusarium.</title>
        <authorList>
            <person name="Ma L.J."/>
            <person name="van der Does H.C."/>
            <person name="Borkovich K.A."/>
            <person name="Coleman J.J."/>
            <person name="Daboussi M.J."/>
            <person name="Di Pietro A."/>
            <person name="Dufresne M."/>
            <person name="Freitag M."/>
            <person name="Grabherr M."/>
            <person name="Henrissat B."/>
            <person name="Houterman P.M."/>
            <person name="Kang S."/>
            <person name="Shim W.B."/>
            <person name="Woloshuk C."/>
            <person name="Xie X."/>
            <person name="Xu J.R."/>
            <person name="Antoniw J."/>
            <person name="Baker S.E."/>
            <person name="Bluhm B.H."/>
            <person name="Breakspear A."/>
            <person name="Brown D.W."/>
            <person name="Butchko R.A."/>
            <person name="Chapman S."/>
            <person name="Coulson R."/>
            <person name="Coutinho P.M."/>
            <person name="Danchin E.G."/>
            <person name="Diener A."/>
            <person name="Gale L.R."/>
            <person name="Gardiner D.M."/>
            <person name="Goff S."/>
            <person name="Hammond-Kosack K.E."/>
            <person name="Hilburn K."/>
            <person name="Hua-Van A."/>
            <person name="Jonkers W."/>
            <person name="Kazan K."/>
            <person name="Kodira C.D."/>
            <person name="Koehrsen M."/>
            <person name="Kumar L."/>
            <person name="Lee Y.H."/>
            <person name="Li L."/>
            <person name="Manners J.M."/>
            <person name="Miranda-Saavedra D."/>
            <person name="Mukherjee M."/>
            <person name="Park G."/>
            <person name="Park J."/>
            <person name="Park S.Y."/>
            <person name="Proctor R.H."/>
            <person name="Regev A."/>
            <person name="Ruiz-Roldan M.C."/>
            <person name="Sain D."/>
            <person name="Sakthikumar S."/>
            <person name="Sykes S."/>
            <person name="Schwartz D.C."/>
            <person name="Turgeon B.G."/>
            <person name="Wapinski I."/>
            <person name="Yoder O."/>
            <person name="Young S."/>
            <person name="Zeng Q."/>
            <person name="Zhou S."/>
            <person name="Galagan J."/>
            <person name="Cuomo C.A."/>
            <person name="Kistler H.C."/>
            <person name="Rep M."/>
        </authorList>
    </citation>
    <scope>NUCLEOTIDE SEQUENCE [LARGE SCALE GENOMIC DNA]</scope>
    <source>
        <strain evidence="2">4287</strain>
    </source>
</reference>
<dbReference type="RefSeq" id="XP_018235769.1">
    <property type="nucleotide sequence ID" value="XM_018398337.1"/>
</dbReference>
<name>A0A0J9UED5_FUSO4</name>
<evidence type="ECO:0000313" key="3">
    <source>
        <dbReference type="Proteomes" id="UP000009097"/>
    </source>
</evidence>
<gene>
    <name evidence="2" type="ORF">FOXG_18274</name>
</gene>
<dbReference type="VEuPathDB" id="FungiDB:FOXG_18274"/>
<dbReference type="EMBL" id="DS231697">
    <property type="protein sequence ID" value="KNA97723.1"/>
    <property type="molecule type" value="Genomic_DNA"/>
</dbReference>
<evidence type="ECO:0000256" key="1">
    <source>
        <dbReference type="SAM" id="MobiDB-lite"/>
    </source>
</evidence>
<feature type="region of interest" description="Disordered" evidence="1">
    <location>
        <begin position="1"/>
        <end position="50"/>
    </location>
</feature>
<dbReference type="AlphaFoldDB" id="A0A0J9UED5"/>
<evidence type="ECO:0000313" key="2">
    <source>
        <dbReference type="EMBL" id="KNA97723.1"/>
    </source>
</evidence>
<protein>
    <submittedName>
        <fullName evidence="2">Uncharacterized protein</fullName>
    </submittedName>
</protein>
<reference evidence="2" key="1">
    <citation type="submission" date="2007-04" db="EMBL/GenBank/DDBJ databases">
        <authorList>
            <consortium name="The Broad Institute Genome Sequencing Platform"/>
            <person name="Birren B."/>
            <person name="Lander E."/>
            <person name="Galagan J."/>
            <person name="Nusbaum C."/>
            <person name="Devon K."/>
            <person name="Ma L.-J."/>
            <person name="Jaffe D."/>
            <person name="Butler J."/>
            <person name="Alvarez P."/>
            <person name="Gnerre S."/>
            <person name="Grabherr M."/>
            <person name="Kleber M."/>
            <person name="Mauceli E."/>
            <person name="Brockman W."/>
            <person name="MacCallum I.A."/>
            <person name="Young S."/>
            <person name="LaButti K."/>
            <person name="DeCaprio D."/>
            <person name="Crawford M."/>
            <person name="Koehrsen M."/>
            <person name="Engels R."/>
            <person name="Montgomery P."/>
            <person name="Pearson M."/>
            <person name="Howarth C."/>
            <person name="Larson L."/>
            <person name="White J."/>
            <person name="O'Leary S."/>
            <person name="Kodira C."/>
            <person name="Zeng Q."/>
            <person name="Yandava C."/>
            <person name="Alvarado L."/>
            <person name="Kistler C."/>
            <person name="Shim W.-B."/>
            <person name="Kang S."/>
            <person name="Woloshuk C."/>
        </authorList>
    </citation>
    <scope>NUCLEOTIDE SEQUENCE</scope>
    <source>
        <strain evidence="2">4287</strain>
    </source>
</reference>
<proteinExistence type="predicted"/>
<dbReference type="Proteomes" id="UP000009097">
    <property type="component" value="Unassembled WGS sequence"/>
</dbReference>
<dbReference type="GeneID" id="28958980"/>
<dbReference type="KEGG" id="fox:FOXG_18274"/>